<dbReference type="EMBL" id="JAVRHP010000080">
    <property type="protein sequence ID" value="MDT0651087.1"/>
    <property type="molecule type" value="Genomic_DNA"/>
</dbReference>
<dbReference type="InterPro" id="IPR001117">
    <property type="entry name" value="Cu-oxidase_2nd"/>
</dbReference>
<proteinExistence type="predicted"/>
<dbReference type="InterPro" id="IPR002355">
    <property type="entry name" value="Cu_oxidase_Cu_BS"/>
</dbReference>
<dbReference type="Proteomes" id="UP001248819">
    <property type="component" value="Unassembled WGS sequence"/>
</dbReference>
<dbReference type="Pfam" id="PF07732">
    <property type="entry name" value="Cu-oxidase_3"/>
    <property type="match status" value="1"/>
</dbReference>
<dbReference type="InterPro" id="IPR034284">
    <property type="entry name" value="CuRO_1_CopA"/>
</dbReference>
<evidence type="ECO:0000313" key="10">
    <source>
        <dbReference type="Proteomes" id="UP001248819"/>
    </source>
</evidence>
<keyword evidence="3" id="KW-0186">Copper</keyword>
<feature type="domain" description="Plastocyanin-like" evidence="6">
    <location>
        <begin position="218"/>
        <end position="313"/>
    </location>
</feature>
<dbReference type="PROSITE" id="PS00079">
    <property type="entry name" value="MULTICOPPER_OXIDASE1"/>
    <property type="match status" value="1"/>
</dbReference>
<feature type="domain" description="Plastocyanin-like" evidence="8">
    <location>
        <begin position="41"/>
        <end position="153"/>
    </location>
</feature>
<name>A0ABU3CY10_9FLAO</name>
<dbReference type="InterPro" id="IPR034279">
    <property type="entry name" value="CuRO_3_CopA"/>
</dbReference>
<feature type="domain" description="Plastocyanin-like" evidence="7">
    <location>
        <begin position="502"/>
        <end position="615"/>
    </location>
</feature>
<keyword evidence="5" id="KW-0732">Signal</keyword>
<dbReference type="PANTHER" id="PTHR11709">
    <property type="entry name" value="MULTI-COPPER OXIDASE"/>
    <property type="match status" value="1"/>
</dbReference>
<dbReference type="CDD" id="cd13896">
    <property type="entry name" value="CuRO_3_CopA"/>
    <property type="match status" value="1"/>
</dbReference>
<dbReference type="InterPro" id="IPR011707">
    <property type="entry name" value="Cu-oxidase-like_N"/>
</dbReference>
<evidence type="ECO:0000313" key="9">
    <source>
        <dbReference type="EMBL" id="MDT0651087.1"/>
    </source>
</evidence>
<evidence type="ECO:0000256" key="1">
    <source>
        <dbReference type="ARBA" id="ARBA00022723"/>
    </source>
</evidence>
<dbReference type="InterPro" id="IPR011706">
    <property type="entry name" value="Cu-oxidase_C"/>
</dbReference>
<feature type="chain" id="PRO_5047454933" evidence="5">
    <location>
        <begin position="20"/>
        <end position="813"/>
    </location>
</feature>
<dbReference type="SUPFAM" id="SSF49503">
    <property type="entry name" value="Cupredoxins"/>
    <property type="match status" value="3"/>
</dbReference>
<dbReference type="Pfam" id="PF07731">
    <property type="entry name" value="Cu-oxidase_2"/>
    <property type="match status" value="1"/>
</dbReference>
<evidence type="ECO:0000256" key="5">
    <source>
        <dbReference type="SAM" id="SignalP"/>
    </source>
</evidence>
<evidence type="ECO:0000256" key="3">
    <source>
        <dbReference type="ARBA" id="ARBA00023008"/>
    </source>
</evidence>
<feature type="signal peptide" evidence="5">
    <location>
        <begin position="1"/>
        <end position="19"/>
    </location>
</feature>
<evidence type="ECO:0000259" key="8">
    <source>
        <dbReference type="Pfam" id="PF07732"/>
    </source>
</evidence>
<dbReference type="Gene3D" id="2.60.40.420">
    <property type="entry name" value="Cupredoxins - blue copper proteins"/>
    <property type="match status" value="3"/>
</dbReference>
<reference evidence="9 10" key="1">
    <citation type="submission" date="2023-09" db="EMBL/GenBank/DDBJ databases">
        <authorList>
            <person name="Rey-Velasco X."/>
        </authorList>
    </citation>
    <scope>NUCLEOTIDE SEQUENCE [LARGE SCALE GENOMIC DNA]</scope>
    <source>
        <strain evidence="9 10">F297</strain>
    </source>
</reference>
<dbReference type="InterPro" id="IPR008972">
    <property type="entry name" value="Cupredoxin"/>
</dbReference>
<evidence type="ECO:0000256" key="2">
    <source>
        <dbReference type="ARBA" id="ARBA00023002"/>
    </source>
</evidence>
<evidence type="ECO:0000259" key="6">
    <source>
        <dbReference type="Pfam" id="PF00394"/>
    </source>
</evidence>
<keyword evidence="1" id="KW-0479">Metal-binding</keyword>
<evidence type="ECO:0000256" key="4">
    <source>
        <dbReference type="SAM" id="MobiDB-lite"/>
    </source>
</evidence>
<dbReference type="InterPro" id="IPR045087">
    <property type="entry name" value="Cu-oxidase_fam"/>
</dbReference>
<protein>
    <submittedName>
        <fullName evidence="9">Multicopper oxidase domain-containing protein</fullName>
    </submittedName>
</protein>
<dbReference type="Pfam" id="PF00394">
    <property type="entry name" value="Cu-oxidase"/>
    <property type="match status" value="1"/>
</dbReference>
<gene>
    <name evidence="9" type="ORF">RM529_13080</name>
</gene>
<dbReference type="PANTHER" id="PTHR11709:SF394">
    <property type="entry name" value="FI03373P-RELATED"/>
    <property type="match status" value="1"/>
</dbReference>
<dbReference type="PROSITE" id="PS00080">
    <property type="entry name" value="MULTICOPPER_OXIDASE2"/>
    <property type="match status" value="1"/>
</dbReference>
<sequence length="813" mass="92961">MKKLVTICFVMLSTLLSQAQTANGSEENVDNWPVHEYNLTIDYETVNFTGKDVKAMTINGGIPGPNLVFTEGEFAVINVTNNMDEETSVHWHGMILPNFYDGVPYLSTPPIRPGETFQYKFAIKQTGTYWYHSHTGLQEQRGVYGSIQINPKEKTLDYDKDLVLVLSDWMDEDPASQLKNLKRGNEWYLIKKGQIQSWDKIIKKKAVGAKLKMIWQRMPDFAISDNFYENFFINGATKQEYPDFKPGEKVRLRFVNASAASYFWLTFGGQDPMLVSADGKDVVPVKHNKTLIAVAETYDFIVTVPQSDKLEIRAMAQDGSGFATAYLGQGPVLKAPVVPKPDLIENMKRMMAMDMKMGAPASKFNPSKNDSIKYMKKYSMDMGGMKMGNMNMKDGDDEMKMNGMSMKDENMDMKDKMKKDKMNGMKKDSTKMSQMDHSKMEMKKEGMKMDSTKDMDEMKMGYVVPADKVIGDNMKTGGNPQFNYDYLKSPVKTTFEGDKPVKEMLFNLTGNMNRYVWSINGVPLSETDKIKIKQGEVVRITLNNLTMMHHPMHLHGHFFRVLNKNGEYSPLKHTVDVAPMQKVVIEFDANETGDWFFHCHILYHLNAGMARVFSYDGPRDKRLKGYPLTKLTNEADHMFTWGELTAASHMTELYATATNIRNQFTFRGEYGWNKNMEVEATYERYLNDYFRVFGGVNVENELDDSLDKINTTAIGGIRYLMPLLINADLRIDSELRPQISFSKATMIFPHVLLYGEYEYQADFGWVNDFEPGRDYEKETTWQVGLEYILGRNFSLMGSYDNRFGVGGGLSARF</sequence>
<organism evidence="9 10">
    <name type="scientific">Autumnicola edwardsiae</name>
    <dbReference type="NCBI Taxonomy" id="3075594"/>
    <lineage>
        <taxon>Bacteria</taxon>
        <taxon>Pseudomonadati</taxon>
        <taxon>Bacteroidota</taxon>
        <taxon>Flavobacteriia</taxon>
        <taxon>Flavobacteriales</taxon>
        <taxon>Flavobacteriaceae</taxon>
        <taxon>Autumnicola</taxon>
    </lineage>
</organism>
<dbReference type="InterPro" id="IPR033138">
    <property type="entry name" value="Cu_oxidase_CS"/>
</dbReference>
<evidence type="ECO:0000259" key="7">
    <source>
        <dbReference type="Pfam" id="PF07731"/>
    </source>
</evidence>
<dbReference type="RefSeq" id="WP_311485227.1">
    <property type="nucleotide sequence ID" value="NZ_JAVRHP010000080.1"/>
</dbReference>
<keyword evidence="10" id="KW-1185">Reference proteome</keyword>
<dbReference type="CDD" id="cd13848">
    <property type="entry name" value="CuRO_1_CopA"/>
    <property type="match status" value="1"/>
</dbReference>
<feature type="region of interest" description="Disordered" evidence="4">
    <location>
        <begin position="419"/>
        <end position="449"/>
    </location>
</feature>
<keyword evidence="2" id="KW-0560">Oxidoreductase</keyword>
<comment type="caution">
    <text evidence="9">The sequence shown here is derived from an EMBL/GenBank/DDBJ whole genome shotgun (WGS) entry which is preliminary data.</text>
</comment>
<accession>A0ABU3CY10</accession>